<sequence>MSLHPKHLNGSPRRTENTLLETSESHYSVPLTAAYLLEAAAANDSDSISTSAYQQKKTDGSPASGGLPRSASFKAALNDPQLSKSLQDATPKRSYDDPHSPSSNSKARFERSVRRYYYQLSVGCGDTSCAHKLCASCKLGPRLTPDASAIMAVQLASRPRLFFCPRIPTDPPAPRGPPFSSPSSTPRSSPLSSPRPSRKGSPYPDHTTGDPRSSMDEDEPSSDQLDGESSPSSTLPSRPFLSSLLASSPFASLFNPSGVELGSSTFKRSHSTSELDDVHHDDNISQPAFDSSPTDAIKEQNVLRRGLFTFDDGSVLGLRLLSKLTTDHATLDKSSIRSRSSTDLPSLGSISDRFSEPHCSSTSGQCTPVASISRSNSSGSLPETDTSTPIKPRTGSPLRYVTRAHDLVFSPAIPVTAHGHEQDASSGDEEPQLSLQYLTLPLLKSAVATYRSTAVEPKLHENGSGGDDRLLGDPRFLVNTLRTVFSDSDALNRSFLAETETRHPSGLDISAVREAYELILDVQPRKTFLIPFVNALEILLARLQLNLHRLQAGEPQRLRQILILLEIPLLSDRSYHDSLLKKLCLILGALRAKSRSVLINWYSRYDREGFEKVLKVFHRYLEDHFHPSPQPDEALVAAVRTLSMLYLANENAKNGHIVPVSAFYSESLNRKLNFKDEYKTWKRTLENPSQVTQFSYFNYPFLFDPTAKTRIMHIDAMVQMSLEFEDAFVHQALVVHAQRFLQDSPSVVQLEHNLKQATNPFLVLEIRRQHLVQDALDQIRKKGADLKKPLKVRFIGGGEEGMDQGGVQKEFFQVIVSMLLDPAYGMFLYDQETRYCWINGASLESEKEFELVGTIVGLALYNGVILDVNFPKVLYKKLLDEAPTLEDVKDAWPTLGRGLQQLLEWSDGDVGDVFLRTFEISYDIYGQVKHFPLVEGGEDILVTNDNRKEYVDLYIHHYVVESVRRQFSAFRRGFHKVCGGNALKMCRASELELMICGTSTTDLDFTELEQGAQYDDGYGPDHEVIQWFWEIVHSDMELEQKKKLLNFVTASDRVPLKGLGGLTFVIQRNGPDTDRLPTALTCFGRLLLPEYSDKDKLRDRLVTAIENAKGFGLV</sequence>
<evidence type="ECO:0000256" key="5">
    <source>
        <dbReference type="PROSITE-ProRule" id="PRU00104"/>
    </source>
</evidence>
<organism evidence="8 9">
    <name type="scientific">Spizellomyces punctatus (strain DAOM BR117)</name>
    <dbReference type="NCBI Taxonomy" id="645134"/>
    <lineage>
        <taxon>Eukaryota</taxon>
        <taxon>Fungi</taxon>
        <taxon>Fungi incertae sedis</taxon>
        <taxon>Chytridiomycota</taxon>
        <taxon>Chytridiomycota incertae sedis</taxon>
        <taxon>Chytridiomycetes</taxon>
        <taxon>Spizellomycetales</taxon>
        <taxon>Spizellomycetaceae</taxon>
        <taxon>Spizellomyces</taxon>
    </lineage>
</organism>
<dbReference type="InterPro" id="IPR000569">
    <property type="entry name" value="HECT_dom"/>
</dbReference>
<keyword evidence="9" id="KW-1185">Reference proteome</keyword>
<evidence type="ECO:0000313" key="8">
    <source>
        <dbReference type="EMBL" id="KND03875.1"/>
    </source>
</evidence>
<evidence type="ECO:0000259" key="7">
    <source>
        <dbReference type="PROSITE" id="PS50237"/>
    </source>
</evidence>
<feature type="compositionally biased region" description="Basic and acidic residues" evidence="6">
    <location>
        <begin position="90"/>
        <end position="99"/>
    </location>
</feature>
<dbReference type="InterPro" id="IPR044611">
    <property type="entry name" value="E3A/B/C-like"/>
</dbReference>
<dbReference type="Proteomes" id="UP000053201">
    <property type="component" value="Unassembled WGS sequence"/>
</dbReference>
<feature type="compositionally biased region" description="Polar residues" evidence="6">
    <location>
        <begin position="284"/>
        <end position="294"/>
    </location>
</feature>
<dbReference type="InParanoid" id="A0A0L0HSI7"/>
<evidence type="ECO:0000256" key="4">
    <source>
        <dbReference type="ARBA" id="ARBA00022786"/>
    </source>
</evidence>
<evidence type="ECO:0000256" key="1">
    <source>
        <dbReference type="ARBA" id="ARBA00000885"/>
    </source>
</evidence>
<gene>
    <name evidence="8" type="ORF">SPPG_01327</name>
</gene>
<dbReference type="InterPro" id="IPR042556">
    <property type="entry name" value="AZUL_sf"/>
</dbReference>
<dbReference type="Gene3D" id="3.30.2160.10">
    <property type="entry name" value="Hect, E3 ligase catalytic domain"/>
    <property type="match status" value="1"/>
</dbReference>
<feature type="domain" description="HECT" evidence="7">
    <location>
        <begin position="782"/>
        <end position="1114"/>
    </location>
</feature>
<dbReference type="InterPro" id="IPR035983">
    <property type="entry name" value="Hect_E3_ubiquitin_ligase"/>
</dbReference>
<accession>A0A0L0HSI7</accession>
<dbReference type="InterPro" id="IPR032353">
    <property type="entry name" value="AZUL"/>
</dbReference>
<evidence type="ECO:0000313" key="9">
    <source>
        <dbReference type="Proteomes" id="UP000053201"/>
    </source>
</evidence>
<evidence type="ECO:0000256" key="3">
    <source>
        <dbReference type="ARBA" id="ARBA00022679"/>
    </source>
</evidence>
<protein>
    <recommendedName>
        <fullName evidence="2">HECT-type E3 ubiquitin transferase</fullName>
        <ecNumber evidence="2">2.3.2.26</ecNumber>
    </recommendedName>
</protein>
<dbReference type="Gene3D" id="6.10.130.10">
    <property type="entry name" value="Ubiquitin-protein ligase E3A, N-terminal zinc-binding domain (AZUL)"/>
    <property type="match status" value="1"/>
</dbReference>
<dbReference type="Gene3D" id="3.90.1750.10">
    <property type="entry name" value="Hect, E3 ligase catalytic domains"/>
    <property type="match status" value="1"/>
</dbReference>
<dbReference type="eggNOG" id="KOG0941">
    <property type="taxonomic scope" value="Eukaryota"/>
</dbReference>
<dbReference type="GeneID" id="27684998"/>
<proteinExistence type="predicted"/>
<comment type="catalytic activity">
    <reaction evidence="1">
        <text>S-ubiquitinyl-[E2 ubiquitin-conjugating enzyme]-L-cysteine + [acceptor protein]-L-lysine = [E2 ubiquitin-conjugating enzyme]-L-cysteine + N(6)-ubiquitinyl-[acceptor protein]-L-lysine.</text>
        <dbReference type="EC" id="2.3.2.26"/>
    </reaction>
</comment>
<evidence type="ECO:0000256" key="6">
    <source>
        <dbReference type="SAM" id="MobiDB-lite"/>
    </source>
</evidence>
<feature type="region of interest" description="Disordered" evidence="6">
    <location>
        <begin position="272"/>
        <end position="295"/>
    </location>
</feature>
<feature type="compositionally biased region" description="Basic and acidic residues" evidence="6">
    <location>
        <begin position="272"/>
        <end position="283"/>
    </location>
</feature>
<dbReference type="AlphaFoldDB" id="A0A0L0HSI7"/>
<feature type="compositionally biased region" description="Pro residues" evidence="6">
    <location>
        <begin position="168"/>
        <end position="180"/>
    </location>
</feature>
<feature type="region of interest" description="Disordered" evidence="6">
    <location>
        <begin position="164"/>
        <end position="237"/>
    </location>
</feature>
<name>A0A0L0HSI7_SPIPD</name>
<feature type="compositionally biased region" description="Polar residues" evidence="6">
    <location>
        <begin position="358"/>
        <end position="389"/>
    </location>
</feature>
<dbReference type="PANTHER" id="PTHR45700:SF8">
    <property type="entry name" value="HECT-TYPE E3 UBIQUITIN TRANSFERASE"/>
    <property type="match status" value="1"/>
</dbReference>
<dbReference type="OrthoDB" id="8068875at2759"/>
<reference evidence="8 9" key="1">
    <citation type="submission" date="2009-08" db="EMBL/GenBank/DDBJ databases">
        <title>The Genome Sequence of Spizellomyces punctatus strain DAOM BR117.</title>
        <authorList>
            <consortium name="The Broad Institute Genome Sequencing Platform"/>
            <person name="Russ C."/>
            <person name="Cuomo C."/>
            <person name="Shea T."/>
            <person name="Young S.K."/>
            <person name="Zeng Q."/>
            <person name="Koehrsen M."/>
            <person name="Haas B."/>
            <person name="Borodovsky M."/>
            <person name="Guigo R."/>
            <person name="Alvarado L."/>
            <person name="Berlin A."/>
            <person name="Bochicchio J."/>
            <person name="Borenstein D."/>
            <person name="Chapman S."/>
            <person name="Chen Z."/>
            <person name="Engels R."/>
            <person name="Freedman E."/>
            <person name="Gellesch M."/>
            <person name="Goldberg J."/>
            <person name="Griggs A."/>
            <person name="Gujja S."/>
            <person name="Heiman D."/>
            <person name="Hepburn T."/>
            <person name="Howarth C."/>
            <person name="Jen D."/>
            <person name="Larson L."/>
            <person name="Lewis B."/>
            <person name="Mehta T."/>
            <person name="Park D."/>
            <person name="Pearson M."/>
            <person name="Roberts A."/>
            <person name="Saif S."/>
            <person name="Shenoy N."/>
            <person name="Sisk P."/>
            <person name="Stolte C."/>
            <person name="Sykes S."/>
            <person name="Thomson T."/>
            <person name="Walk T."/>
            <person name="White J."/>
            <person name="Yandava C."/>
            <person name="Burger G."/>
            <person name="Gray M.W."/>
            <person name="Holland P.W.H."/>
            <person name="King N."/>
            <person name="Lang F.B.F."/>
            <person name="Roger A.J."/>
            <person name="Ruiz-Trillo I."/>
            <person name="Lander E."/>
            <person name="Nusbaum C."/>
        </authorList>
    </citation>
    <scope>NUCLEOTIDE SEQUENCE [LARGE SCALE GENOMIC DNA]</scope>
    <source>
        <strain evidence="8 9">DAOM BR117</strain>
    </source>
</reference>
<keyword evidence="3" id="KW-0808">Transferase</keyword>
<feature type="region of interest" description="Disordered" evidence="6">
    <location>
        <begin position="51"/>
        <end position="108"/>
    </location>
</feature>
<dbReference type="Gene3D" id="3.30.2410.10">
    <property type="entry name" value="Hect, E3 ligase catalytic domain"/>
    <property type="match status" value="1"/>
</dbReference>
<dbReference type="GO" id="GO:0061630">
    <property type="term" value="F:ubiquitin protein ligase activity"/>
    <property type="evidence" value="ECO:0007669"/>
    <property type="project" value="UniProtKB-EC"/>
</dbReference>
<dbReference type="EMBL" id="KQ257451">
    <property type="protein sequence ID" value="KND03875.1"/>
    <property type="molecule type" value="Genomic_DNA"/>
</dbReference>
<dbReference type="SMART" id="SM00119">
    <property type="entry name" value="HECTc"/>
    <property type="match status" value="1"/>
</dbReference>
<dbReference type="STRING" id="645134.A0A0L0HSI7"/>
<dbReference type="VEuPathDB" id="FungiDB:SPPG_01327"/>
<dbReference type="Pfam" id="PF00632">
    <property type="entry name" value="HECT"/>
    <property type="match status" value="1"/>
</dbReference>
<dbReference type="GO" id="GO:0000209">
    <property type="term" value="P:protein polyubiquitination"/>
    <property type="evidence" value="ECO:0007669"/>
    <property type="project" value="InterPro"/>
</dbReference>
<feature type="region of interest" description="Disordered" evidence="6">
    <location>
        <begin position="332"/>
        <end position="396"/>
    </location>
</feature>
<feature type="compositionally biased region" description="Low complexity" evidence="6">
    <location>
        <begin position="181"/>
        <end position="204"/>
    </location>
</feature>
<dbReference type="EC" id="2.3.2.26" evidence="2"/>
<dbReference type="RefSeq" id="XP_016611914.1">
    <property type="nucleotide sequence ID" value="XM_016749649.1"/>
</dbReference>
<dbReference type="PANTHER" id="PTHR45700">
    <property type="entry name" value="UBIQUITIN-PROTEIN LIGASE E3C"/>
    <property type="match status" value="1"/>
</dbReference>
<dbReference type="Pfam" id="PF16558">
    <property type="entry name" value="AZUL"/>
    <property type="match status" value="1"/>
</dbReference>
<evidence type="ECO:0000256" key="2">
    <source>
        <dbReference type="ARBA" id="ARBA00012485"/>
    </source>
</evidence>
<dbReference type="FunFam" id="3.30.2410.10:FF:000003">
    <property type="entry name" value="probable E3 ubiquitin-protein ligase HERC4 isoform X1"/>
    <property type="match status" value="1"/>
</dbReference>
<dbReference type="SUPFAM" id="SSF56204">
    <property type="entry name" value="Hect, E3 ligase catalytic domain"/>
    <property type="match status" value="1"/>
</dbReference>
<dbReference type="CDD" id="cd00078">
    <property type="entry name" value="HECTc"/>
    <property type="match status" value="1"/>
</dbReference>
<dbReference type="OMA" id="VKSAMCP"/>
<keyword evidence="4 5" id="KW-0833">Ubl conjugation pathway</keyword>
<dbReference type="PROSITE" id="PS50237">
    <property type="entry name" value="HECT"/>
    <property type="match status" value="1"/>
</dbReference>
<feature type="active site" description="Glycyl thioester intermediate" evidence="5">
    <location>
        <position position="1082"/>
    </location>
</feature>